<name>L0HAN9_METFS</name>
<sequence length="302" mass="33575" precursor="true">MRKEQTHMNRMWWMASAVVLLFVALAVVPVAASNAWSSNNDTFIIPANGIRTHGDNDGNDHDFSYNGNGSYYFWMVNGTQGMNAIHITNSFSSPYGQLTNSTEKSHYFYVSSTGGHTGDDAALLLIAVNSTNQTDLAQFAIQIDAKGYNWDPLAGAVAPDWFDPGYDDLYYNYSTVSRSFNVDNYLENTNGDVTQRWKFAPLDNYPIYGGQDMAADKDFKLILVDLNAGLVSNRWANYQNLKDYGTINVSYSITSTPKDPMNVTFNTYVYNWDAPQAKGTIHWLNALSGTAQSGYQVILPGS</sequence>
<keyword evidence="2" id="KW-1185">Reference proteome</keyword>
<dbReference type="HOGENOM" id="CLU_065512_0_0_2"/>
<dbReference type="OrthoDB" id="112388at2157"/>
<dbReference type="InParanoid" id="L0HAN9"/>
<dbReference type="eggNOG" id="arCOG09475">
    <property type="taxonomic scope" value="Archaea"/>
</dbReference>
<evidence type="ECO:0000313" key="2">
    <source>
        <dbReference type="Proteomes" id="UP000010824"/>
    </source>
</evidence>
<accession>L0HAN9</accession>
<dbReference type="Proteomes" id="UP000010824">
    <property type="component" value="Chromosome"/>
</dbReference>
<organism evidence="1 2">
    <name type="scientific">Methanoregula formicica (strain DSM 22288 / NBRC 105244 / SMSP)</name>
    <dbReference type="NCBI Taxonomy" id="593750"/>
    <lineage>
        <taxon>Archaea</taxon>
        <taxon>Methanobacteriati</taxon>
        <taxon>Methanobacteriota</taxon>
        <taxon>Stenosarchaea group</taxon>
        <taxon>Methanomicrobia</taxon>
        <taxon>Methanomicrobiales</taxon>
        <taxon>Methanoregulaceae</taxon>
        <taxon>Methanoregula</taxon>
    </lineage>
</organism>
<evidence type="ECO:0000313" key="1">
    <source>
        <dbReference type="EMBL" id="AGB01802.1"/>
    </source>
</evidence>
<dbReference type="GeneID" id="14310055"/>
<dbReference type="RefSeq" id="WP_015284766.1">
    <property type="nucleotide sequence ID" value="NC_019943.1"/>
</dbReference>
<gene>
    <name evidence="1" type="ordered locus">Metfor_0742</name>
</gene>
<proteinExistence type="predicted"/>
<protein>
    <submittedName>
        <fullName evidence="1">Uncharacterized protein</fullName>
    </submittedName>
</protein>
<reference evidence="1 2" key="2">
    <citation type="journal article" date="2014" name="Genome Announc.">
        <title>Complete Genome Sequence of Methanoregula formicica SMSPT, a Mesophilic Hydrogenotrophic Methanogen Isolated from a Methanogenic Upflow Anaerobic Sludge Blanket Reactor.</title>
        <authorList>
            <person name="Yamamoto K."/>
            <person name="Tamaki H."/>
            <person name="Cadillo-Quiroz H."/>
            <person name="Imachi H."/>
            <person name="Kyrpides N."/>
            <person name="Woyke T."/>
            <person name="Goodwin L."/>
            <person name="Zinder S.H."/>
            <person name="Kamagata Y."/>
            <person name="Liu W.T."/>
        </authorList>
    </citation>
    <scope>NUCLEOTIDE SEQUENCE [LARGE SCALE GENOMIC DNA]</scope>
    <source>
        <strain evidence="2">DSM 22288 / NBRC 105244 / SMSP</strain>
    </source>
</reference>
<dbReference type="EMBL" id="CP003167">
    <property type="protein sequence ID" value="AGB01802.1"/>
    <property type="molecule type" value="Genomic_DNA"/>
</dbReference>
<dbReference type="KEGG" id="mfo:Metfor_0742"/>
<dbReference type="AlphaFoldDB" id="L0HAN9"/>
<reference evidence="2" key="1">
    <citation type="submission" date="2011-12" db="EMBL/GenBank/DDBJ databases">
        <title>Complete sequence of Methanoregula formicicum SMSP.</title>
        <authorList>
            <person name="Lucas S."/>
            <person name="Han J."/>
            <person name="Lapidus A."/>
            <person name="Cheng J.-F."/>
            <person name="Goodwin L."/>
            <person name="Pitluck S."/>
            <person name="Peters L."/>
            <person name="Ovchinnikova G."/>
            <person name="Teshima H."/>
            <person name="Detter J.C."/>
            <person name="Han C."/>
            <person name="Tapia R."/>
            <person name="Land M."/>
            <person name="Hauser L."/>
            <person name="Kyrpides N."/>
            <person name="Ivanova N."/>
            <person name="Pagani I."/>
            <person name="Imachi H."/>
            <person name="Tamaki H."/>
            <person name="Sekiguchi Y."/>
            <person name="Kamagata Y."/>
            <person name="Cadillo-Quiroz H."/>
            <person name="Zinder S."/>
            <person name="Liu W.-T."/>
            <person name="Woyke T."/>
        </authorList>
    </citation>
    <scope>NUCLEOTIDE SEQUENCE [LARGE SCALE GENOMIC DNA]</scope>
    <source>
        <strain evidence="2">DSM 22288 / NBRC 105244 / SMSP</strain>
    </source>
</reference>